<evidence type="ECO:0000313" key="24">
    <source>
        <dbReference type="EMBL" id="MFK4264680.1"/>
    </source>
</evidence>
<keyword evidence="11 20" id="KW-0863">Zinc-finger</keyword>
<evidence type="ECO:0000256" key="7">
    <source>
        <dbReference type="ARBA" id="ARBA00022516"/>
    </source>
</evidence>
<comment type="similarity">
    <text evidence="4">In the N-terminal section; belongs to the AccD/PCCB family.</text>
</comment>
<evidence type="ECO:0000256" key="18">
    <source>
        <dbReference type="ARBA" id="ARBA00049152"/>
    </source>
</evidence>
<evidence type="ECO:0000256" key="12">
    <source>
        <dbReference type="ARBA" id="ARBA00022832"/>
    </source>
</evidence>
<organism evidence="24 25">
    <name type="scientific">Streptomyces milbemycinicus</name>
    <dbReference type="NCBI Taxonomy" id="476552"/>
    <lineage>
        <taxon>Bacteria</taxon>
        <taxon>Bacillati</taxon>
        <taxon>Actinomycetota</taxon>
        <taxon>Actinomycetes</taxon>
        <taxon>Kitasatosporales</taxon>
        <taxon>Streptomycetaceae</taxon>
        <taxon>Streptomyces</taxon>
    </lineage>
</organism>
<evidence type="ECO:0000256" key="10">
    <source>
        <dbReference type="ARBA" id="ARBA00022741"/>
    </source>
</evidence>
<evidence type="ECO:0000256" key="6">
    <source>
        <dbReference type="ARBA" id="ARBA00022490"/>
    </source>
</evidence>
<dbReference type="PRINTS" id="PR01070">
    <property type="entry name" value="ACCCTRFRASEB"/>
</dbReference>
<evidence type="ECO:0000259" key="22">
    <source>
        <dbReference type="PROSITE" id="PS50980"/>
    </source>
</evidence>
<feature type="zinc finger region" description="C4-type" evidence="20">
    <location>
        <begin position="8"/>
        <end position="30"/>
    </location>
</feature>
<dbReference type="Pfam" id="PF01039">
    <property type="entry name" value="Carboxyl_trans"/>
    <property type="match status" value="1"/>
</dbReference>
<comment type="subunit">
    <text evidence="19">Acetyl-CoA carboxylase is a heterohexamer composed of biotin carboxyl carrier protein (AccB), biotin carboxylase (AccC) and two subunits each of ACCase subunit alpha (AccA) and ACCase subunit beta (AccD).</text>
</comment>
<dbReference type="PANTHER" id="PTHR42853">
    <property type="entry name" value="ACETYL-COENZYME A CARBOXYLASE CARBOXYL TRANSFERASE SUBUNIT ALPHA"/>
    <property type="match status" value="1"/>
</dbReference>
<comment type="function">
    <text evidence="19">Component of the acetyl coenzyme A carboxylase (ACC) complex. First, biotin carboxylase catalyzes the carboxylation of biotin on its carrier protein (BCCP) and then the CO(2) group is transferred by the carboxyltransferase to acetyl-CoA to form malonyl-CoA.</text>
</comment>
<evidence type="ECO:0000256" key="19">
    <source>
        <dbReference type="HAMAP-Rule" id="MF_00823"/>
    </source>
</evidence>
<evidence type="ECO:0000256" key="4">
    <source>
        <dbReference type="ARBA" id="ARBA00010284"/>
    </source>
</evidence>
<feature type="domain" description="CoA carboxyltransferase N-terminal" evidence="22">
    <location>
        <begin position="4"/>
        <end position="273"/>
    </location>
</feature>
<comment type="subcellular location">
    <subcellularLocation>
        <location evidence="1 19">Cytoplasm</location>
    </subcellularLocation>
</comment>
<sequence length="652" mass="66985">MVADWVRCERCADLIYGKRFARTLRVCPDCGWHSPLTARQRLDQLLDADSAAPVGEVQPLHDPLEFADTRPYAERLADARAKTGLKEAVICVLGRIDDQPVVVAAMDFRFLGGSLGCGVGALICEAARTSLARRVPLLLVTASGGARMQEGALALMQMAKTAQAMAELDEAGILTVSLITDPTYGGVAASYATLADVILAEPGARLGFAGPRVIEQTTRERLPEGFQTAEFLMEHGMVDDIIPRSALRPTLARLLALGGSGAPGSGVPTAGPATRGASGGAAVATAHPGSAPPAAPDGDAAAPDTPDTPPDRPHATTHAGPDGGPKAPAAPLSAAARHPGAASHRTLGAGAGAAGTARSAVMREVKEVAERDAWEAVRGARHPDRPTVMDYIGHIVDDFHELHGDRLAEDCPAVVGGPGRIGGRPVMVIGQHKGGASLAERQAHRFGMPAPSGYRKSARLMRMAAKLGLPVVTLVDTPGANPGPDAERGGQALAIAENLRLMVRLPVPVVAAVVGEGGSGGALALAVADRVLISAGGIYSVISPEGCAAILWKNPEAAQAAAAALRLDPRELLRLGVVDGVVPEPPDGAHRDPAKAAALLGDALVEALGELVPWEADRLLAARAERFRHFGLDTGVTAGSAGAQLHTGRGAS</sequence>
<dbReference type="SUPFAM" id="SSF52096">
    <property type="entry name" value="ClpP/crotonase"/>
    <property type="match status" value="2"/>
</dbReference>
<comment type="subunit">
    <text evidence="5">Acetyl-CoA carboxylase is a heterotetramer composed of biotin carboxyl carrier protein (AccB), biotin carboxylase (AccC) and two subunits of ACCase subunit beta/alpha.</text>
</comment>
<keyword evidence="6 19" id="KW-0963">Cytoplasm</keyword>
<feature type="compositionally biased region" description="Low complexity" evidence="21">
    <location>
        <begin position="265"/>
        <end position="274"/>
    </location>
</feature>
<dbReference type="InterPro" id="IPR011763">
    <property type="entry name" value="COA_CT_C"/>
</dbReference>
<feature type="region of interest" description="Disordered" evidence="21">
    <location>
        <begin position="260"/>
        <end position="354"/>
    </location>
</feature>
<evidence type="ECO:0000256" key="16">
    <source>
        <dbReference type="ARBA" id="ARBA00023160"/>
    </source>
</evidence>
<dbReference type="Pfam" id="PF17848">
    <property type="entry name" value="Zn_ribbon_ACC"/>
    <property type="match status" value="1"/>
</dbReference>
<comment type="pathway">
    <text evidence="2 19">Lipid metabolism; malonyl-CoA biosynthesis; malonyl-CoA from acetyl-CoA: step 1/1.</text>
</comment>
<comment type="function">
    <text evidence="17 20">Component of the acetyl coenzyme A carboxylase (ACC) complex. Biotin carboxylase (BC) catalyzes the carboxylation of biotin on its carrier protein (BCCP) and then the CO(2) group is transferred by the transcarboxylase to acetyl-CoA to form malonyl-CoA.</text>
</comment>
<evidence type="ECO:0000256" key="11">
    <source>
        <dbReference type="ARBA" id="ARBA00022771"/>
    </source>
</evidence>
<feature type="domain" description="CoA carboxyltransferase C-terminal" evidence="23">
    <location>
        <begin position="363"/>
        <end position="610"/>
    </location>
</feature>
<dbReference type="InterPro" id="IPR011762">
    <property type="entry name" value="COA_CT_N"/>
</dbReference>
<dbReference type="HAMAP" id="MF_01395">
    <property type="entry name" value="AcetylCoA_CT_beta"/>
    <property type="match status" value="1"/>
</dbReference>
<reference evidence="24 25" key="1">
    <citation type="submission" date="2024-11" db="EMBL/GenBank/DDBJ databases">
        <title>The Natural Products Discovery Center: Release of the First 8490 Sequenced Strains for Exploring Actinobacteria Biosynthetic Diversity.</title>
        <authorList>
            <person name="Kalkreuter E."/>
            <person name="Kautsar S.A."/>
            <person name="Yang D."/>
            <person name="Bader C.D."/>
            <person name="Teijaro C.N."/>
            <person name="Fluegel L."/>
            <person name="Davis C.M."/>
            <person name="Simpson J.R."/>
            <person name="Lauterbach L."/>
            <person name="Steele A.D."/>
            <person name="Gui C."/>
            <person name="Meng S."/>
            <person name="Li G."/>
            <person name="Viehrig K."/>
            <person name="Ye F."/>
            <person name="Su P."/>
            <person name="Kiefer A.F."/>
            <person name="Nichols A."/>
            <person name="Cepeda A.J."/>
            <person name="Yan W."/>
            <person name="Fan B."/>
            <person name="Jiang Y."/>
            <person name="Adhikari A."/>
            <person name="Zheng C.-J."/>
            <person name="Schuster L."/>
            <person name="Cowan T.M."/>
            <person name="Smanski M.J."/>
            <person name="Chevrette M.G."/>
            <person name="De Carvalho L.P.S."/>
            <person name="Shen B."/>
        </authorList>
    </citation>
    <scope>NUCLEOTIDE SEQUENCE [LARGE SCALE GENOMIC DNA]</scope>
    <source>
        <strain evidence="24 25">NPDC020863</strain>
    </source>
</reference>
<accession>A0ABW8LFI7</accession>
<dbReference type="InterPro" id="IPR000438">
    <property type="entry name" value="Acetyl_CoA_COase_Trfase_b_su"/>
</dbReference>
<keyword evidence="7 19" id="KW-0444">Lipid biosynthesis</keyword>
<proteinExistence type="inferred from homology"/>
<comment type="similarity">
    <text evidence="19">Belongs to the AccA family.</text>
</comment>
<evidence type="ECO:0000256" key="8">
    <source>
        <dbReference type="ARBA" id="ARBA00022679"/>
    </source>
</evidence>
<dbReference type="GO" id="GO:0003989">
    <property type="term" value="F:acetyl-CoA carboxylase activity"/>
    <property type="evidence" value="ECO:0007669"/>
    <property type="project" value="UniProtKB-EC"/>
</dbReference>
<dbReference type="RefSeq" id="WP_358639685.1">
    <property type="nucleotide sequence ID" value="NZ_JBFAEV010000015.1"/>
</dbReference>
<evidence type="ECO:0000256" key="5">
    <source>
        <dbReference type="ARBA" id="ARBA00011664"/>
    </source>
</evidence>
<evidence type="ECO:0000256" key="3">
    <source>
        <dbReference type="ARBA" id="ARBA00006276"/>
    </source>
</evidence>
<dbReference type="NCBIfam" id="NF041504">
    <property type="entry name" value="AccA_sub"/>
    <property type="match status" value="1"/>
</dbReference>
<protein>
    <recommendedName>
        <fullName evidence="19 20">Multifunctional fusion protein</fullName>
    </recommendedName>
    <domain>
        <recommendedName>
            <fullName evidence="19">Acetyl-coenzyme A carboxylase carboxyl transferase subunit alpha</fullName>
            <shortName evidence="19">ACCase subunit alpha</shortName>
            <shortName evidence="19">Acetyl-CoA carboxylase carboxyltransferase subunit alpha</shortName>
            <ecNumber evidence="19">2.1.3.15</ecNumber>
        </recommendedName>
    </domain>
    <domain>
        <recommendedName>
            <fullName evidence="20">Acetyl-coenzyme A carboxylase carboxyl transferase subunit beta</fullName>
            <shortName evidence="20">ACCase subunit beta</shortName>
            <shortName evidence="20">Acetyl-CoA carboxylase carboxyltransferase subunit beta</shortName>
        </recommendedName>
    </domain>
</protein>
<gene>
    <name evidence="20 24" type="primary">accD</name>
    <name evidence="19" type="synonym">accA</name>
    <name evidence="24" type="ORF">ACI2L5_07025</name>
</gene>
<dbReference type="InterPro" id="IPR034733">
    <property type="entry name" value="AcCoA_carboxyl_beta"/>
</dbReference>
<keyword evidence="14 19" id="KW-0067">ATP-binding</keyword>
<dbReference type="HAMAP" id="MF_00823">
    <property type="entry name" value="AcetylCoA_CT_alpha"/>
    <property type="match status" value="1"/>
</dbReference>
<keyword evidence="13 20" id="KW-0862">Zinc</keyword>
<feature type="binding site" evidence="20">
    <location>
        <position position="11"/>
    </location>
    <ligand>
        <name>Zn(2+)</name>
        <dbReference type="ChEBI" id="CHEBI:29105"/>
    </ligand>
</feature>
<evidence type="ECO:0000259" key="23">
    <source>
        <dbReference type="PROSITE" id="PS50989"/>
    </source>
</evidence>
<comment type="catalytic activity">
    <reaction evidence="18 19">
        <text>N(6)-carboxybiotinyl-L-lysyl-[protein] + acetyl-CoA = N(6)-biotinyl-L-lysyl-[protein] + malonyl-CoA</text>
        <dbReference type="Rhea" id="RHEA:54728"/>
        <dbReference type="Rhea" id="RHEA-COMP:10505"/>
        <dbReference type="Rhea" id="RHEA-COMP:10506"/>
        <dbReference type="ChEBI" id="CHEBI:57288"/>
        <dbReference type="ChEBI" id="CHEBI:57384"/>
        <dbReference type="ChEBI" id="CHEBI:83144"/>
        <dbReference type="ChEBI" id="CHEBI:83145"/>
        <dbReference type="EC" id="2.1.3.15"/>
    </reaction>
</comment>
<dbReference type="Proteomes" id="UP001620295">
    <property type="component" value="Unassembled WGS sequence"/>
</dbReference>
<dbReference type="PROSITE" id="PS50980">
    <property type="entry name" value="COA_CT_NTER"/>
    <property type="match status" value="1"/>
</dbReference>
<evidence type="ECO:0000313" key="25">
    <source>
        <dbReference type="Proteomes" id="UP001620295"/>
    </source>
</evidence>
<keyword evidence="10 19" id="KW-0547">Nucleotide-binding</keyword>
<keyword evidence="16 19" id="KW-0275">Fatty acid biosynthesis</keyword>
<dbReference type="NCBIfam" id="TIGR00515">
    <property type="entry name" value="accD"/>
    <property type="match status" value="1"/>
</dbReference>
<keyword evidence="9 20" id="KW-0479">Metal-binding</keyword>
<name>A0ABW8LFI7_9ACTN</name>
<keyword evidence="8 19" id="KW-0808">Transferase</keyword>
<dbReference type="EC" id="2.1.3.15" evidence="19"/>
<comment type="cofactor">
    <cofactor evidence="20">
        <name>Zn(2+)</name>
        <dbReference type="ChEBI" id="CHEBI:29105"/>
    </cofactor>
    <text evidence="20">Binds 1 zinc ion per subunit.</text>
</comment>
<evidence type="ECO:0000256" key="17">
    <source>
        <dbReference type="ARBA" id="ARBA00025280"/>
    </source>
</evidence>
<keyword evidence="24" id="KW-0436">Ligase</keyword>
<feature type="binding site" evidence="20">
    <location>
        <position position="27"/>
    </location>
    <ligand>
        <name>Zn(2+)</name>
        <dbReference type="ChEBI" id="CHEBI:29105"/>
    </ligand>
</feature>
<dbReference type="EMBL" id="JBJDQH010000002">
    <property type="protein sequence ID" value="MFK4264680.1"/>
    <property type="molecule type" value="Genomic_DNA"/>
</dbReference>
<dbReference type="Gene3D" id="3.90.226.10">
    <property type="entry name" value="2-enoyl-CoA Hydratase, Chain A, domain 1"/>
    <property type="match status" value="2"/>
</dbReference>
<feature type="binding site" evidence="20">
    <location>
        <position position="8"/>
    </location>
    <ligand>
        <name>Zn(2+)</name>
        <dbReference type="ChEBI" id="CHEBI:29105"/>
    </ligand>
</feature>
<keyword evidence="12 19" id="KW-0276">Fatty acid metabolism</keyword>
<dbReference type="PANTHER" id="PTHR42853:SF3">
    <property type="entry name" value="ACETYL-COENZYME A CARBOXYLASE CARBOXYL TRANSFERASE SUBUNIT ALPHA, CHLOROPLASTIC"/>
    <property type="match status" value="1"/>
</dbReference>
<keyword evidence="25" id="KW-1185">Reference proteome</keyword>
<feature type="compositionally biased region" description="Low complexity" evidence="21">
    <location>
        <begin position="316"/>
        <end position="342"/>
    </location>
</feature>
<evidence type="ECO:0000256" key="14">
    <source>
        <dbReference type="ARBA" id="ARBA00022840"/>
    </source>
</evidence>
<dbReference type="InterPro" id="IPR029045">
    <property type="entry name" value="ClpP/crotonase-like_dom_sf"/>
</dbReference>
<keyword evidence="15 19" id="KW-0443">Lipid metabolism</keyword>
<evidence type="ECO:0000256" key="1">
    <source>
        <dbReference type="ARBA" id="ARBA00004496"/>
    </source>
</evidence>
<comment type="caution">
    <text evidence="24">The sequence shown here is derived from an EMBL/GenBank/DDBJ whole genome shotgun (WGS) entry which is preliminary data.</text>
</comment>
<evidence type="ECO:0000256" key="15">
    <source>
        <dbReference type="ARBA" id="ARBA00023098"/>
    </source>
</evidence>
<dbReference type="InterPro" id="IPR041010">
    <property type="entry name" value="Znf-ACC"/>
</dbReference>
<evidence type="ECO:0000256" key="20">
    <source>
        <dbReference type="HAMAP-Rule" id="MF_01395"/>
    </source>
</evidence>
<dbReference type="InterPro" id="IPR001095">
    <property type="entry name" value="Acetyl_CoA_COase_a_su"/>
</dbReference>
<feature type="binding site" evidence="20">
    <location>
        <position position="30"/>
    </location>
    <ligand>
        <name>Zn(2+)</name>
        <dbReference type="ChEBI" id="CHEBI:29105"/>
    </ligand>
</feature>
<evidence type="ECO:0000256" key="9">
    <source>
        <dbReference type="ARBA" id="ARBA00022723"/>
    </source>
</evidence>
<evidence type="ECO:0000256" key="13">
    <source>
        <dbReference type="ARBA" id="ARBA00022833"/>
    </source>
</evidence>
<evidence type="ECO:0000256" key="2">
    <source>
        <dbReference type="ARBA" id="ARBA00004956"/>
    </source>
</evidence>
<dbReference type="Pfam" id="PF03255">
    <property type="entry name" value="ACCA"/>
    <property type="match status" value="1"/>
</dbReference>
<evidence type="ECO:0000256" key="21">
    <source>
        <dbReference type="SAM" id="MobiDB-lite"/>
    </source>
</evidence>
<dbReference type="PROSITE" id="PS50989">
    <property type="entry name" value="COA_CT_CTER"/>
    <property type="match status" value="1"/>
</dbReference>
<comment type="similarity">
    <text evidence="20">Belongs to the AccD/PCCB family.</text>
</comment>
<comment type="similarity">
    <text evidence="3">In the C-terminal section; belongs to the AccA family.</text>
</comment>
<feature type="compositionally biased region" description="Low complexity" evidence="21">
    <location>
        <begin position="296"/>
        <end position="305"/>
    </location>
</feature>